<proteinExistence type="predicted"/>
<protein>
    <submittedName>
        <fullName evidence="2">WXG100 family type VII secretion target</fullName>
    </submittedName>
</protein>
<dbReference type="InterPro" id="IPR036689">
    <property type="entry name" value="ESAT-6-like_sf"/>
</dbReference>
<evidence type="ECO:0000313" key="3">
    <source>
        <dbReference type="Proteomes" id="UP000669179"/>
    </source>
</evidence>
<keyword evidence="3" id="KW-1185">Reference proteome</keyword>
<gene>
    <name evidence="2" type="ORF">J4573_45015</name>
</gene>
<dbReference type="EMBL" id="JAGEOJ010000025">
    <property type="protein sequence ID" value="MBO2454314.1"/>
    <property type="molecule type" value="Genomic_DNA"/>
</dbReference>
<accession>A0A939T9I9</accession>
<sequence>MQQAEQLFQSKQREMSQRLDELEGDLQSGLSKWEDDARDAYFNAKKKWDKAARELAKCIETFSKNVSGARQNYQKAEQANTQLWA</sequence>
<dbReference type="Gene3D" id="1.10.287.1060">
    <property type="entry name" value="ESAT-6-like"/>
    <property type="match status" value="1"/>
</dbReference>
<name>A0A939T9I9_9ACTN</name>
<feature type="compositionally biased region" description="Basic and acidic residues" evidence="1">
    <location>
        <begin position="11"/>
        <end position="21"/>
    </location>
</feature>
<dbReference type="InterPro" id="IPR010310">
    <property type="entry name" value="T7SS_ESAT-6-like"/>
</dbReference>
<evidence type="ECO:0000256" key="1">
    <source>
        <dbReference type="SAM" id="MobiDB-lite"/>
    </source>
</evidence>
<evidence type="ECO:0000313" key="2">
    <source>
        <dbReference type="EMBL" id="MBO2454314.1"/>
    </source>
</evidence>
<feature type="compositionally biased region" description="Polar residues" evidence="1">
    <location>
        <begin position="1"/>
        <end position="10"/>
    </location>
</feature>
<dbReference type="Proteomes" id="UP000669179">
    <property type="component" value="Unassembled WGS sequence"/>
</dbReference>
<comment type="caution">
    <text evidence="2">The sequence shown here is derived from an EMBL/GenBank/DDBJ whole genome shotgun (WGS) entry which is preliminary data.</text>
</comment>
<dbReference type="Pfam" id="PF06013">
    <property type="entry name" value="WXG100"/>
    <property type="match status" value="1"/>
</dbReference>
<feature type="region of interest" description="Disordered" evidence="1">
    <location>
        <begin position="1"/>
        <end position="23"/>
    </location>
</feature>
<dbReference type="AlphaFoldDB" id="A0A939T9I9"/>
<reference evidence="2" key="1">
    <citation type="submission" date="2021-03" db="EMBL/GenBank/DDBJ databases">
        <authorList>
            <person name="Kanchanasin P."/>
            <person name="Saeng-In P."/>
            <person name="Phongsopitanun W."/>
            <person name="Yuki M."/>
            <person name="Kudo T."/>
            <person name="Ohkuma M."/>
            <person name="Tanasupawat S."/>
        </authorList>
    </citation>
    <scope>NUCLEOTIDE SEQUENCE</scope>
    <source>
        <strain evidence="2">GKU 128</strain>
    </source>
</reference>
<dbReference type="SUPFAM" id="SSF140453">
    <property type="entry name" value="EsxAB dimer-like"/>
    <property type="match status" value="1"/>
</dbReference>
<organism evidence="2 3">
    <name type="scientific">Actinomadura barringtoniae</name>
    <dbReference type="NCBI Taxonomy" id="1427535"/>
    <lineage>
        <taxon>Bacteria</taxon>
        <taxon>Bacillati</taxon>
        <taxon>Actinomycetota</taxon>
        <taxon>Actinomycetes</taxon>
        <taxon>Streptosporangiales</taxon>
        <taxon>Thermomonosporaceae</taxon>
        <taxon>Actinomadura</taxon>
    </lineage>
</organism>